<proteinExistence type="predicted"/>
<evidence type="ECO:0000313" key="1">
    <source>
        <dbReference type="EMBL" id="CAI8610100.1"/>
    </source>
</evidence>
<organism evidence="1 2">
    <name type="scientific">Vicia faba</name>
    <name type="common">Broad bean</name>
    <name type="synonym">Faba vulgaris</name>
    <dbReference type="NCBI Taxonomy" id="3906"/>
    <lineage>
        <taxon>Eukaryota</taxon>
        <taxon>Viridiplantae</taxon>
        <taxon>Streptophyta</taxon>
        <taxon>Embryophyta</taxon>
        <taxon>Tracheophyta</taxon>
        <taxon>Spermatophyta</taxon>
        <taxon>Magnoliopsida</taxon>
        <taxon>eudicotyledons</taxon>
        <taxon>Gunneridae</taxon>
        <taxon>Pentapetalae</taxon>
        <taxon>rosids</taxon>
        <taxon>fabids</taxon>
        <taxon>Fabales</taxon>
        <taxon>Fabaceae</taxon>
        <taxon>Papilionoideae</taxon>
        <taxon>50 kb inversion clade</taxon>
        <taxon>NPAAA clade</taxon>
        <taxon>Hologalegina</taxon>
        <taxon>IRL clade</taxon>
        <taxon>Fabeae</taxon>
        <taxon>Vicia</taxon>
    </lineage>
</organism>
<reference evidence="1 2" key="1">
    <citation type="submission" date="2023-01" db="EMBL/GenBank/DDBJ databases">
        <authorList>
            <person name="Kreplak J."/>
        </authorList>
    </citation>
    <scope>NUCLEOTIDE SEQUENCE [LARGE SCALE GENOMIC DNA]</scope>
</reference>
<dbReference type="Proteomes" id="UP001157006">
    <property type="component" value="Chromosome 4"/>
</dbReference>
<accession>A0AAV1AHV6</accession>
<protein>
    <submittedName>
        <fullName evidence="1">Uncharacterized protein</fullName>
    </submittedName>
</protein>
<evidence type="ECO:0000313" key="2">
    <source>
        <dbReference type="Proteomes" id="UP001157006"/>
    </source>
</evidence>
<dbReference type="PANTHER" id="PTHR33116:SF80">
    <property type="entry name" value="REVERSE TRANSCRIPTASE ZINC-BINDING DOMAIN-CONTAINING PROTEIN"/>
    <property type="match status" value="1"/>
</dbReference>
<name>A0AAV1AHV6_VICFA</name>
<sequence>MALGQIVNQAKSTIFAGSVSDVRLHRVSNLTSFKIGAAHFSYLGVPIFKGRKKSCFLKPIAEKVLARFSAWKGSLLCFIGRVQLVQSSIQSMVIHNFSVYSWLISLLKYLEKGIKNFICYHIHSSIWCNLKNEFEVVMANSSSLIGNGSSTRFLLDSWCGAPLINHIQDSMQISLNTKVVDFIVDGA</sequence>
<gene>
    <name evidence="1" type="ORF">VFH_IV165800</name>
</gene>
<dbReference type="AlphaFoldDB" id="A0AAV1AHV6"/>
<dbReference type="PANTHER" id="PTHR33116">
    <property type="entry name" value="REVERSE TRANSCRIPTASE ZINC-BINDING DOMAIN-CONTAINING PROTEIN-RELATED-RELATED"/>
    <property type="match status" value="1"/>
</dbReference>
<keyword evidence="2" id="KW-1185">Reference proteome</keyword>
<dbReference type="EMBL" id="OX451739">
    <property type="protein sequence ID" value="CAI8610100.1"/>
    <property type="molecule type" value="Genomic_DNA"/>
</dbReference>